<gene>
    <name evidence="1" type="ORF">ALGA_4216</name>
</gene>
<dbReference type="EMBL" id="AP018042">
    <property type="protein sequence ID" value="BAX82507.1"/>
    <property type="molecule type" value="Genomic_DNA"/>
</dbReference>
<organism evidence="1 2">
    <name type="scientific">Labilibaculum antarcticum</name>
    <dbReference type="NCBI Taxonomy" id="1717717"/>
    <lineage>
        <taxon>Bacteria</taxon>
        <taxon>Pseudomonadati</taxon>
        <taxon>Bacteroidota</taxon>
        <taxon>Bacteroidia</taxon>
        <taxon>Marinilabiliales</taxon>
        <taxon>Marinifilaceae</taxon>
        <taxon>Labilibaculum</taxon>
    </lineage>
</organism>
<accession>A0A1Y1CQ06</accession>
<protein>
    <submittedName>
        <fullName evidence="1">Uncharacterized protein</fullName>
    </submittedName>
</protein>
<keyword evidence="2" id="KW-1185">Reference proteome</keyword>
<dbReference type="KEGG" id="mbas:ALGA_4216"/>
<evidence type="ECO:0000313" key="1">
    <source>
        <dbReference type="EMBL" id="BAX82507.1"/>
    </source>
</evidence>
<dbReference type="Proteomes" id="UP000218267">
    <property type="component" value="Chromosome"/>
</dbReference>
<evidence type="ECO:0000313" key="2">
    <source>
        <dbReference type="Proteomes" id="UP000218267"/>
    </source>
</evidence>
<name>A0A1Y1CQ06_9BACT</name>
<proteinExistence type="predicted"/>
<dbReference type="AlphaFoldDB" id="A0A1Y1CQ06"/>
<reference evidence="2" key="2">
    <citation type="journal article" date="2020" name="Antonie Van Leeuwenhoek">
        <title>Labilibaculum antarcticum sp. nov., a novel facultative anaerobic, psychrotorelant bacterium isolated from marine sediment of Antarctica.</title>
        <authorList>
            <person name="Watanabe M."/>
            <person name="Kojima H."/>
            <person name="Fukui M."/>
        </authorList>
    </citation>
    <scope>NUCLEOTIDE SEQUENCE [LARGE SCALE GENOMIC DNA]</scope>
    <source>
        <strain evidence="2">SPP2</strain>
    </source>
</reference>
<reference evidence="1 2" key="1">
    <citation type="journal article" date="2018" name="Mar. Genomics">
        <title>Complete genome sequence of Marinifilaceae bacterium strain SPP2, isolated from the Antarctic marine sediment.</title>
        <authorList>
            <person name="Watanabe M."/>
            <person name="Kojima H."/>
            <person name="Fukui M."/>
        </authorList>
    </citation>
    <scope>NUCLEOTIDE SEQUENCE [LARGE SCALE GENOMIC DNA]</scope>
    <source>
        <strain evidence="1 2">SPP2</strain>
    </source>
</reference>
<sequence length="50" mass="5646">MPALAEEWDDVTVIVRLILKMKFKVKLLKKAGDKDLALDKGEDKGFAEVE</sequence>